<comment type="caution">
    <text evidence="1">The sequence shown here is derived from an EMBL/GenBank/DDBJ whole genome shotgun (WGS) entry which is preliminary data.</text>
</comment>
<reference evidence="1 2" key="1">
    <citation type="journal article" date="2022" name="bioRxiv">
        <title>The genome of the oomycete Peronosclerospora sorghi, a cosmopolitan pathogen of maize and sorghum, is inflated with dispersed pseudogenes.</title>
        <authorList>
            <person name="Fletcher K."/>
            <person name="Martin F."/>
            <person name="Isakeit T."/>
            <person name="Cavanaugh K."/>
            <person name="Magill C."/>
            <person name="Michelmore R."/>
        </authorList>
    </citation>
    <scope>NUCLEOTIDE SEQUENCE [LARGE SCALE GENOMIC DNA]</scope>
    <source>
        <strain evidence="1">P6</strain>
    </source>
</reference>
<dbReference type="Proteomes" id="UP001163321">
    <property type="component" value="Chromosome 3"/>
</dbReference>
<sequence>MQLVDPEDTSSQENALDPLRYFPDGGDQYALFTLAAYFKEGDETPERRHFRTLHSELLKTYPKSHLPRDLPTMRNKKLNNTYVEEKRNELTEYMAQLMQIAEVRTSNVLCESPETWGDSSDDDDELSISLKMLEGRPGTIQFTNKTHNIGFSATFAGEIIRLYSREGAHLKPVKGTYHCFVPGTCTLTWDNTYTWSKSKVLIYWAEFESQNKTSQLIGDRQASNSFATSNDKVFADSIPMGPDLYAR</sequence>
<name>A0ACC0W705_9STRA</name>
<gene>
    <name evidence="1" type="ORF">PsorP6_007868</name>
</gene>
<protein>
    <submittedName>
        <fullName evidence="1">Uncharacterized protein</fullName>
    </submittedName>
</protein>
<evidence type="ECO:0000313" key="2">
    <source>
        <dbReference type="Proteomes" id="UP001163321"/>
    </source>
</evidence>
<evidence type="ECO:0000313" key="1">
    <source>
        <dbReference type="EMBL" id="KAI9914605.1"/>
    </source>
</evidence>
<proteinExistence type="predicted"/>
<accession>A0ACC0W705</accession>
<organism evidence="1 2">
    <name type="scientific">Peronosclerospora sorghi</name>
    <dbReference type="NCBI Taxonomy" id="230839"/>
    <lineage>
        <taxon>Eukaryota</taxon>
        <taxon>Sar</taxon>
        <taxon>Stramenopiles</taxon>
        <taxon>Oomycota</taxon>
        <taxon>Peronosporomycetes</taxon>
        <taxon>Peronosporales</taxon>
        <taxon>Peronosporaceae</taxon>
        <taxon>Peronosclerospora</taxon>
    </lineage>
</organism>
<keyword evidence="2" id="KW-1185">Reference proteome</keyword>
<dbReference type="EMBL" id="CM047582">
    <property type="protein sequence ID" value="KAI9914605.1"/>
    <property type="molecule type" value="Genomic_DNA"/>
</dbReference>